<name>B7KM62_GLOC7</name>
<dbReference type="EMBL" id="CP001292">
    <property type="protein sequence ID" value="ACK73884.1"/>
    <property type="molecule type" value="Genomic_DNA"/>
</dbReference>
<organism evidence="2 3">
    <name type="scientific">Gloeothece citriformis (strain PCC 7424)</name>
    <name type="common">Cyanothece sp. (strain PCC 7424)</name>
    <dbReference type="NCBI Taxonomy" id="65393"/>
    <lineage>
        <taxon>Bacteria</taxon>
        <taxon>Bacillati</taxon>
        <taxon>Cyanobacteriota</taxon>
        <taxon>Cyanophyceae</taxon>
        <taxon>Oscillatoriophycideae</taxon>
        <taxon>Chroococcales</taxon>
        <taxon>Aphanothecaceae</taxon>
        <taxon>Gloeothece</taxon>
        <taxon>Gloeothece citriformis</taxon>
    </lineage>
</organism>
<keyword evidence="3" id="KW-1185">Reference proteome</keyword>
<gene>
    <name evidence="2" type="ordered locus">PCC7424_5826</name>
</gene>
<evidence type="ECO:0000259" key="1">
    <source>
        <dbReference type="Pfam" id="PF13443"/>
    </source>
</evidence>
<protein>
    <recommendedName>
        <fullName evidence="1">HTH cro/C1-type domain-containing protein</fullName>
    </recommendedName>
</protein>
<dbReference type="Gene3D" id="1.10.260.40">
    <property type="entry name" value="lambda repressor-like DNA-binding domains"/>
    <property type="match status" value="1"/>
</dbReference>
<reference evidence="3" key="1">
    <citation type="journal article" date="2011" name="MBio">
        <title>Novel metabolic attributes of the genus Cyanothece, comprising a group of unicellular nitrogen-fixing Cyanobacteria.</title>
        <authorList>
            <person name="Bandyopadhyay A."/>
            <person name="Elvitigala T."/>
            <person name="Welsh E."/>
            <person name="Stockel J."/>
            <person name="Liberton M."/>
            <person name="Min H."/>
            <person name="Sherman L.A."/>
            <person name="Pakrasi H.B."/>
        </authorList>
    </citation>
    <scope>NUCLEOTIDE SEQUENCE [LARGE SCALE GENOMIC DNA]</scope>
    <source>
        <strain evidence="3">PCC 7424</strain>
        <plasmid evidence="3">pP742401</plasmid>
    </source>
</reference>
<dbReference type="HOGENOM" id="CLU_2600217_0_0_3"/>
<dbReference type="GO" id="GO:0003677">
    <property type="term" value="F:DNA binding"/>
    <property type="evidence" value="ECO:0007669"/>
    <property type="project" value="InterPro"/>
</dbReference>
<sequence>MRYKSGYKISLQALTKLLDETPKQLKIETMQAICTAFNCKLSDFCEVVSDLELIWDQVIPSSAVKRPSTDDLNQFKNTD</sequence>
<dbReference type="InterPro" id="IPR001387">
    <property type="entry name" value="Cro/C1-type_HTH"/>
</dbReference>
<dbReference type="Pfam" id="PF13443">
    <property type="entry name" value="HTH_26"/>
    <property type="match status" value="1"/>
</dbReference>
<feature type="domain" description="HTH cro/C1-type" evidence="1">
    <location>
        <begin position="7"/>
        <end position="49"/>
    </location>
</feature>
<evidence type="ECO:0000313" key="2">
    <source>
        <dbReference type="EMBL" id="ACK73884.1"/>
    </source>
</evidence>
<geneLocation type="plasmid" evidence="2 3">
    <name>pP742401</name>
</geneLocation>
<dbReference type="InterPro" id="IPR010982">
    <property type="entry name" value="Lambda_DNA-bd_dom_sf"/>
</dbReference>
<dbReference type="OrthoDB" id="427043at2"/>
<dbReference type="KEGG" id="cyc:PCC7424_5826"/>
<dbReference type="AlphaFoldDB" id="B7KM62"/>
<keyword evidence="2" id="KW-0614">Plasmid</keyword>
<proteinExistence type="predicted"/>
<dbReference type="Proteomes" id="UP000002384">
    <property type="component" value="Plasmid pP742401"/>
</dbReference>
<accession>B7KM62</accession>
<evidence type="ECO:0000313" key="3">
    <source>
        <dbReference type="Proteomes" id="UP000002384"/>
    </source>
</evidence>